<evidence type="ECO:0000313" key="2">
    <source>
        <dbReference type="EMBL" id="NVZ60039.1"/>
    </source>
</evidence>
<dbReference type="EMBL" id="JACAOZ010000041">
    <property type="protein sequence ID" value="NVZ60039.1"/>
    <property type="molecule type" value="Genomic_DNA"/>
</dbReference>
<dbReference type="Gene3D" id="2.60.200.60">
    <property type="match status" value="2"/>
</dbReference>
<dbReference type="Proteomes" id="UP000560470">
    <property type="component" value="Unassembled WGS sequence"/>
</dbReference>
<feature type="region of interest" description="Disordered" evidence="1">
    <location>
        <begin position="1"/>
        <end position="22"/>
    </location>
</feature>
<proteinExistence type="predicted"/>
<name>A0A7Y7RX52_9PSED</name>
<comment type="caution">
    <text evidence="2">The sequence shown here is derived from an EMBL/GenBank/DDBJ whole genome shotgun (WGS) entry which is preliminary data.</text>
</comment>
<dbReference type="RefSeq" id="WP_177034936.1">
    <property type="nucleotide sequence ID" value="NZ_JACAOZ010000041.1"/>
</dbReference>
<accession>A0A7Y7RX52</accession>
<dbReference type="AlphaFoldDB" id="A0A7Y7RX52"/>
<organism evidence="2 3">
    <name type="scientific">Pseudomonas edaphica</name>
    <dbReference type="NCBI Taxonomy" id="2006980"/>
    <lineage>
        <taxon>Bacteria</taxon>
        <taxon>Pseudomonadati</taxon>
        <taxon>Pseudomonadota</taxon>
        <taxon>Gammaproteobacteria</taxon>
        <taxon>Pseudomonadales</taxon>
        <taxon>Pseudomonadaceae</taxon>
        <taxon>Pseudomonas</taxon>
    </lineage>
</organism>
<dbReference type="Pfam" id="PF05488">
    <property type="entry name" value="PAAR_motif"/>
    <property type="match status" value="1"/>
</dbReference>
<dbReference type="InterPro" id="IPR008727">
    <property type="entry name" value="PAAR_motif"/>
</dbReference>
<sequence>MSGKPAARVSDPTACTLPGHGTNPIAAGSSDVFFDGLPAARQGDASECGGALVGDLATTVFINGKPAATVGSIGSHGNKVTAGSGTVIIGNSHTPAPFVPPVPLNIFGFNVRIQLMDPASGTPLKNIAYIATLEDGSEIHGVTDSAGLSKTLGAKAVVQSIDFAATPNWLVRGE</sequence>
<evidence type="ECO:0000256" key="1">
    <source>
        <dbReference type="SAM" id="MobiDB-lite"/>
    </source>
</evidence>
<reference evidence="2 3" key="1">
    <citation type="submission" date="2020-04" db="EMBL/GenBank/DDBJ databases">
        <title>Molecular characterization of pseudomonads from Agaricus bisporus reveal novel blotch 2 pathogens in Western Europe.</title>
        <authorList>
            <person name="Taparia T."/>
            <person name="Krijger M."/>
            <person name="Haynes E."/>
            <person name="Elpinstone J.G."/>
            <person name="Noble R."/>
            <person name="Van Der Wolf J."/>
        </authorList>
    </citation>
    <scope>NUCLEOTIDE SEQUENCE [LARGE SCALE GENOMIC DNA]</scope>
    <source>
        <strain evidence="2 3">B7002</strain>
    </source>
</reference>
<dbReference type="CDD" id="cd14743">
    <property type="entry name" value="PAAR_CT_1"/>
    <property type="match status" value="1"/>
</dbReference>
<protein>
    <submittedName>
        <fullName evidence="2">PAAR domain-containing protein</fullName>
    </submittedName>
</protein>
<evidence type="ECO:0000313" key="3">
    <source>
        <dbReference type="Proteomes" id="UP000560470"/>
    </source>
</evidence>
<gene>
    <name evidence="2" type="ORF">HX797_27635</name>
</gene>